<dbReference type="EMBL" id="FUWJ01000011">
    <property type="protein sequence ID" value="SKA33284.1"/>
    <property type="molecule type" value="Genomic_DNA"/>
</dbReference>
<name>A0A1T4SYE5_9HYPH</name>
<dbReference type="Proteomes" id="UP000190092">
    <property type="component" value="Unassembled WGS sequence"/>
</dbReference>
<dbReference type="RefSeq" id="WP_085937045.1">
    <property type="nucleotide sequence ID" value="NZ_FUWJ01000011.1"/>
</dbReference>
<dbReference type="OrthoDB" id="7509246at2"/>
<feature type="transmembrane region" description="Helical" evidence="1">
    <location>
        <begin position="21"/>
        <end position="42"/>
    </location>
</feature>
<accession>A0A1T4SYE5</accession>
<feature type="transmembrane region" description="Helical" evidence="1">
    <location>
        <begin position="75"/>
        <end position="94"/>
    </location>
</feature>
<dbReference type="AlphaFoldDB" id="A0A1T4SYE5"/>
<feature type="transmembrane region" description="Helical" evidence="1">
    <location>
        <begin position="106"/>
        <end position="124"/>
    </location>
</feature>
<gene>
    <name evidence="2" type="ORF">SAMN02745126_05302</name>
</gene>
<protein>
    <submittedName>
        <fullName evidence="2">Uncharacterized protein</fullName>
    </submittedName>
</protein>
<keyword evidence="1" id="KW-0812">Transmembrane</keyword>
<evidence type="ECO:0000256" key="1">
    <source>
        <dbReference type="SAM" id="Phobius"/>
    </source>
</evidence>
<sequence>MFRAYFEEYADAPPDIAWFERLWLATLVLSVFITIMMFDWSVSRFGRYIAALLTSVRFGGTFLLMLFCTRRKSNFLRWVIAIPFSLIIVAYDGIRYPQMVERDPVLLLVEVRLVLMFAAIYMLFTPRSRAWFASRPVPEG</sequence>
<proteinExistence type="predicted"/>
<keyword evidence="1" id="KW-0472">Membrane</keyword>
<organism evidence="2 3">
    <name type="scientific">Enhydrobacter aerosaccus</name>
    <dbReference type="NCBI Taxonomy" id="225324"/>
    <lineage>
        <taxon>Bacteria</taxon>
        <taxon>Pseudomonadati</taxon>
        <taxon>Pseudomonadota</taxon>
        <taxon>Alphaproteobacteria</taxon>
        <taxon>Hyphomicrobiales</taxon>
        <taxon>Enhydrobacter</taxon>
    </lineage>
</organism>
<evidence type="ECO:0000313" key="2">
    <source>
        <dbReference type="EMBL" id="SKA33284.1"/>
    </source>
</evidence>
<feature type="transmembrane region" description="Helical" evidence="1">
    <location>
        <begin position="48"/>
        <end position="68"/>
    </location>
</feature>
<keyword evidence="3" id="KW-1185">Reference proteome</keyword>
<reference evidence="3" key="1">
    <citation type="submission" date="2017-02" db="EMBL/GenBank/DDBJ databases">
        <authorList>
            <person name="Varghese N."/>
            <person name="Submissions S."/>
        </authorList>
    </citation>
    <scope>NUCLEOTIDE SEQUENCE [LARGE SCALE GENOMIC DNA]</scope>
    <source>
        <strain evidence="3">ATCC 27094</strain>
    </source>
</reference>
<keyword evidence="1" id="KW-1133">Transmembrane helix</keyword>
<evidence type="ECO:0000313" key="3">
    <source>
        <dbReference type="Proteomes" id="UP000190092"/>
    </source>
</evidence>